<comment type="caution">
    <text evidence="1">The sequence shown here is derived from an EMBL/GenBank/DDBJ whole genome shotgun (WGS) entry which is preliminary data.</text>
</comment>
<dbReference type="EMBL" id="JBIMZQ010000026">
    <property type="protein sequence ID" value="KAL3663731.1"/>
    <property type="molecule type" value="Genomic_DNA"/>
</dbReference>
<evidence type="ECO:0000313" key="2">
    <source>
        <dbReference type="Proteomes" id="UP001632037"/>
    </source>
</evidence>
<name>A0ABD3FDE5_9STRA</name>
<protein>
    <recommendedName>
        <fullName evidence="3">Secreted protein</fullName>
    </recommendedName>
</protein>
<evidence type="ECO:0008006" key="3">
    <source>
        <dbReference type="Google" id="ProtNLM"/>
    </source>
</evidence>
<evidence type="ECO:0000313" key="1">
    <source>
        <dbReference type="EMBL" id="KAL3663731.1"/>
    </source>
</evidence>
<accession>A0ABD3FDE5</accession>
<gene>
    <name evidence="1" type="ORF">V7S43_011146</name>
</gene>
<dbReference type="AlphaFoldDB" id="A0ABD3FDE5"/>
<proteinExistence type="predicted"/>
<dbReference type="Proteomes" id="UP001632037">
    <property type="component" value="Unassembled WGS sequence"/>
</dbReference>
<organism evidence="1 2">
    <name type="scientific">Phytophthora oleae</name>
    <dbReference type="NCBI Taxonomy" id="2107226"/>
    <lineage>
        <taxon>Eukaryota</taxon>
        <taxon>Sar</taxon>
        <taxon>Stramenopiles</taxon>
        <taxon>Oomycota</taxon>
        <taxon>Peronosporomycetes</taxon>
        <taxon>Peronosporales</taxon>
        <taxon>Peronosporaceae</taxon>
        <taxon>Phytophthora</taxon>
    </lineage>
</organism>
<keyword evidence="2" id="KW-1185">Reference proteome</keyword>
<reference evidence="1 2" key="1">
    <citation type="submission" date="2024-09" db="EMBL/GenBank/DDBJ databases">
        <title>Genome sequencing and assembly of Phytophthora oleae, isolate VK10A, causative agent of rot of olive drupes.</title>
        <authorList>
            <person name="Conti Taguali S."/>
            <person name="Riolo M."/>
            <person name="La Spada F."/>
            <person name="Cacciola S.O."/>
            <person name="Dionisio G."/>
        </authorList>
    </citation>
    <scope>NUCLEOTIDE SEQUENCE [LARGE SCALE GENOMIC DNA]</scope>
    <source>
        <strain evidence="1 2">VK10A</strain>
    </source>
</reference>
<sequence>MHISMLSLAKLVRCADSISPLTLKSLSIWQDKVGIEKRTRTAFGIIRYCPECSSRFQNSSTLSLEAILAQRSTSIGSSSQRSSSSSARLSTRAVMTGLVRGANRASNRFNGAEAVVG</sequence>